<dbReference type="Pfam" id="PF11937">
    <property type="entry name" value="DUF3455"/>
    <property type="match status" value="1"/>
</dbReference>
<accession>A0ABQ0LND7</accession>
<proteinExistence type="predicted"/>
<dbReference type="Proteomes" id="UP000815677">
    <property type="component" value="Unassembled WGS sequence"/>
</dbReference>
<organism evidence="1 2">
    <name type="scientific">Mycena chlorophos</name>
    <name type="common">Agaric fungus</name>
    <name type="synonym">Agaricus chlorophos</name>
    <dbReference type="NCBI Taxonomy" id="658473"/>
    <lineage>
        <taxon>Eukaryota</taxon>
        <taxon>Fungi</taxon>
        <taxon>Dikarya</taxon>
        <taxon>Basidiomycota</taxon>
        <taxon>Agaricomycotina</taxon>
        <taxon>Agaricomycetes</taxon>
        <taxon>Agaricomycetidae</taxon>
        <taxon>Agaricales</taxon>
        <taxon>Marasmiineae</taxon>
        <taxon>Mycenaceae</taxon>
        <taxon>Mycena</taxon>
    </lineage>
</organism>
<protein>
    <submittedName>
        <fullName evidence="1">Uncharacterized protein</fullName>
    </submittedName>
</protein>
<reference evidence="1" key="1">
    <citation type="submission" date="2014-09" db="EMBL/GenBank/DDBJ databases">
        <title>Genome sequence of the luminous mushroom Mycena chlorophos for searching fungal bioluminescence genes.</title>
        <authorList>
            <person name="Tanaka Y."/>
            <person name="Kasuga D."/>
            <person name="Oba Y."/>
            <person name="Hase S."/>
            <person name="Sato K."/>
            <person name="Oba Y."/>
            <person name="Sakakibara Y."/>
        </authorList>
    </citation>
    <scope>NUCLEOTIDE SEQUENCE</scope>
</reference>
<dbReference type="EMBL" id="DF847791">
    <property type="protein sequence ID" value="GAT52604.1"/>
    <property type="molecule type" value="Genomic_DNA"/>
</dbReference>
<keyword evidence="2" id="KW-1185">Reference proteome</keyword>
<sequence length="136" mass="14198">MNLPANQTVLVAPTTAPRYITLGVGYQNYTCSSTTLTYSSIGALASLFDLSCMASKPEFADVQSKAYDIWIAPGDVKATANSIGAKVDAPTLLGPEFADVQSKAYDIWIAPGDVKATANSIGAKVDAPTLLGVRLP</sequence>
<evidence type="ECO:0000313" key="1">
    <source>
        <dbReference type="EMBL" id="GAT52604.1"/>
    </source>
</evidence>
<gene>
    <name evidence="1" type="ORF">MCHLO_09639</name>
</gene>
<name>A0ABQ0LND7_MYCCL</name>
<evidence type="ECO:0000313" key="2">
    <source>
        <dbReference type="Proteomes" id="UP000815677"/>
    </source>
</evidence>
<dbReference type="InterPro" id="IPR021851">
    <property type="entry name" value="DUF3455"/>
</dbReference>